<reference evidence="2" key="2">
    <citation type="journal article" date="2022" name="Microb. Genom.">
        <title>A chromosome-scale genome assembly of the tomato pathogen Cladosporium fulvum reveals a compartmentalized genome architecture and the presence of a dispensable chromosome.</title>
        <authorList>
            <person name="Zaccaron A.Z."/>
            <person name="Chen L.H."/>
            <person name="Samaras A."/>
            <person name="Stergiopoulos I."/>
        </authorList>
    </citation>
    <scope>NUCLEOTIDE SEQUENCE</scope>
    <source>
        <strain evidence="2">Race5_Kim</strain>
    </source>
</reference>
<dbReference type="AlphaFoldDB" id="A0A9Q8P5E8"/>
<name>A0A9Q8P5E8_PASFU</name>
<evidence type="ECO:0000313" key="2">
    <source>
        <dbReference type="EMBL" id="UJO13859.1"/>
    </source>
</evidence>
<feature type="compositionally biased region" description="Polar residues" evidence="1">
    <location>
        <begin position="77"/>
        <end position="93"/>
    </location>
</feature>
<protein>
    <submittedName>
        <fullName evidence="2">Uncharacterized protein</fullName>
    </submittedName>
</protein>
<organism evidence="2 3">
    <name type="scientific">Passalora fulva</name>
    <name type="common">Tomato leaf mold</name>
    <name type="synonym">Cladosporium fulvum</name>
    <dbReference type="NCBI Taxonomy" id="5499"/>
    <lineage>
        <taxon>Eukaryota</taxon>
        <taxon>Fungi</taxon>
        <taxon>Dikarya</taxon>
        <taxon>Ascomycota</taxon>
        <taxon>Pezizomycotina</taxon>
        <taxon>Dothideomycetes</taxon>
        <taxon>Dothideomycetidae</taxon>
        <taxon>Mycosphaerellales</taxon>
        <taxon>Mycosphaerellaceae</taxon>
        <taxon>Fulvia</taxon>
    </lineage>
</organism>
<keyword evidence="3" id="KW-1185">Reference proteome</keyword>
<dbReference type="RefSeq" id="XP_047758225.1">
    <property type="nucleotide sequence ID" value="XM_047902843.1"/>
</dbReference>
<feature type="compositionally biased region" description="Basic and acidic residues" evidence="1">
    <location>
        <begin position="95"/>
        <end position="108"/>
    </location>
</feature>
<feature type="region of interest" description="Disordered" evidence="1">
    <location>
        <begin position="62"/>
        <end position="143"/>
    </location>
</feature>
<dbReference type="GeneID" id="71983573"/>
<dbReference type="Proteomes" id="UP000756132">
    <property type="component" value="Chromosome 2"/>
</dbReference>
<evidence type="ECO:0000256" key="1">
    <source>
        <dbReference type="SAM" id="MobiDB-lite"/>
    </source>
</evidence>
<sequence length="143" mass="15271">MNQGTEGGANVFDYVSVLEQRVASLQRKLDYGQLSQSLGYAGNHINYNAPVLPPLSEFPPPPFEVTAHPKPMGYPFQGSTQLATNMDPATNGFTHVEDAHEHGGKEEGSEAAAESPTVPNDGDKESPAVIASEDESSRSETNN</sequence>
<dbReference type="KEGG" id="ffu:CLAFUR5_03695"/>
<accession>A0A9Q8P5E8</accession>
<dbReference type="EMBL" id="CP090164">
    <property type="protein sequence ID" value="UJO13859.1"/>
    <property type="molecule type" value="Genomic_DNA"/>
</dbReference>
<proteinExistence type="predicted"/>
<reference evidence="2" key="1">
    <citation type="submission" date="2021-12" db="EMBL/GenBank/DDBJ databases">
        <authorList>
            <person name="Zaccaron A."/>
            <person name="Stergiopoulos I."/>
        </authorList>
    </citation>
    <scope>NUCLEOTIDE SEQUENCE</scope>
    <source>
        <strain evidence="2">Race5_Kim</strain>
    </source>
</reference>
<evidence type="ECO:0000313" key="3">
    <source>
        <dbReference type="Proteomes" id="UP000756132"/>
    </source>
</evidence>
<gene>
    <name evidence="2" type="ORF">CLAFUR5_03695</name>
</gene>